<evidence type="ECO:0000256" key="5">
    <source>
        <dbReference type="ARBA" id="ARBA00023187"/>
    </source>
</evidence>
<evidence type="ECO:0000256" key="6">
    <source>
        <dbReference type="ARBA" id="ARBA00023242"/>
    </source>
</evidence>
<dbReference type="GO" id="GO:0045292">
    <property type="term" value="P:mRNA cis splicing, via spliceosome"/>
    <property type="evidence" value="ECO:0007669"/>
    <property type="project" value="InterPro"/>
</dbReference>
<feature type="domain" description="SURP motif" evidence="8">
    <location>
        <begin position="102"/>
        <end position="146"/>
    </location>
</feature>
<accession>A0A0H5C985</accession>
<feature type="compositionally biased region" description="Basic and acidic residues" evidence="7">
    <location>
        <begin position="377"/>
        <end position="399"/>
    </location>
</feature>
<protein>
    <recommendedName>
        <fullName evidence="8">SURP motif domain-containing protein</fullName>
    </recommendedName>
</protein>
<dbReference type="Pfam" id="PF12230">
    <property type="entry name" value="PRP21_like_P"/>
    <property type="match status" value="2"/>
</dbReference>
<evidence type="ECO:0000259" key="8">
    <source>
        <dbReference type="PROSITE" id="PS50128"/>
    </source>
</evidence>
<keyword evidence="5" id="KW-0508">mRNA splicing</keyword>
<keyword evidence="6" id="KW-0539">Nucleus</keyword>
<keyword evidence="3" id="KW-0747">Spliceosome</keyword>
<dbReference type="GO" id="GO:0005686">
    <property type="term" value="C:U2 snRNP"/>
    <property type="evidence" value="ECO:0007669"/>
    <property type="project" value="TreeGrafter"/>
</dbReference>
<keyword evidence="4" id="KW-0677">Repeat</keyword>
<sequence>MNVPDDITIPPHSIKNIIHKTVQYIRRNGPEFEQKVRESNSKFTFLKDTDPYNSYYKFSLENLPNEDEADQLEQKLAKVEPVDELEFFMRDFPTISVKDLEIVQLTAQYVAQHGETNGILAIKQRYLNEPLLFAFTLPNHKWYPLFASLVKQYKLVIERKYRVLSVHDMLERCKQRALYEESQRTKEDSKKRLEEAKRLKFASVDWNDFIVVETITFDEVDLVAELALPVTIEELQLRSLDTKSKELTMVTPSNIPSGPPGMKIRESGTTRIKQQRSTQHNTGGKLIQCPISGKMIPEKDFERHIQILLRDPKYSEERKRYEEKIKNNSSNLSVEEVALNIKNLFQSQEADDSNKRQKVLWDGYQASKDYVRQQNRATRDEVEEYKRKQREPEIGPKRR</sequence>
<gene>
    <name evidence="9" type="ORF">BN1211_5906</name>
</gene>
<dbReference type="InterPro" id="IPR022030">
    <property type="entry name" value="SF3A1_dom"/>
</dbReference>
<evidence type="ECO:0000256" key="1">
    <source>
        <dbReference type="ARBA" id="ARBA00004123"/>
    </source>
</evidence>
<comment type="subcellular location">
    <subcellularLocation>
        <location evidence="1">Nucleus</location>
    </subcellularLocation>
</comment>
<proteinExistence type="predicted"/>
<organism evidence="9 10">
    <name type="scientific">Cyberlindnera jadinii (strain ATCC 18201 / CBS 1600 / BCRC 20928 / JCM 3617 / NBRC 0987 / NRRL Y-1542)</name>
    <name type="common">Torula yeast</name>
    <name type="synonym">Candida utilis</name>
    <dbReference type="NCBI Taxonomy" id="983966"/>
    <lineage>
        <taxon>Eukaryota</taxon>
        <taxon>Fungi</taxon>
        <taxon>Dikarya</taxon>
        <taxon>Ascomycota</taxon>
        <taxon>Saccharomycotina</taxon>
        <taxon>Saccharomycetes</taxon>
        <taxon>Phaffomycetales</taxon>
        <taxon>Phaffomycetaceae</taxon>
        <taxon>Cyberlindnera</taxon>
    </lineage>
</organism>
<dbReference type="PROSITE" id="PS50128">
    <property type="entry name" value="SURP"/>
    <property type="match status" value="2"/>
</dbReference>
<dbReference type="GO" id="GO:0071004">
    <property type="term" value="C:U2-type prespliceosome"/>
    <property type="evidence" value="ECO:0007669"/>
    <property type="project" value="TreeGrafter"/>
</dbReference>
<dbReference type="PANTHER" id="PTHR15316:SF1">
    <property type="entry name" value="SPLICING FACTOR 3A SUBUNIT 1"/>
    <property type="match status" value="1"/>
</dbReference>
<evidence type="ECO:0000313" key="9">
    <source>
        <dbReference type="EMBL" id="CEP24945.1"/>
    </source>
</evidence>
<evidence type="ECO:0000256" key="4">
    <source>
        <dbReference type="ARBA" id="ARBA00022737"/>
    </source>
</evidence>
<evidence type="ECO:0000313" key="10">
    <source>
        <dbReference type="Proteomes" id="UP000038830"/>
    </source>
</evidence>
<feature type="domain" description="SURP motif" evidence="8">
    <location>
        <begin position="17"/>
        <end position="56"/>
    </location>
</feature>
<feature type="region of interest" description="Disordered" evidence="7">
    <location>
        <begin position="370"/>
        <end position="399"/>
    </location>
</feature>
<evidence type="ECO:0000256" key="3">
    <source>
        <dbReference type="ARBA" id="ARBA00022728"/>
    </source>
</evidence>
<dbReference type="GO" id="GO:0003723">
    <property type="term" value="F:RNA binding"/>
    <property type="evidence" value="ECO:0007669"/>
    <property type="project" value="InterPro"/>
</dbReference>
<dbReference type="GO" id="GO:0071013">
    <property type="term" value="C:catalytic step 2 spliceosome"/>
    <property type="evidence" value="ECO:0007669"/>
    <property type="project" value="TreeGrafter"/>
</dbReference>
<dbReference type="Pfam" id="PF01805">
    <property type="entry name" value="Surp"/>
    <property type="match status" value="2"/>
</dbReference>
<dbReference type="InterPro" id="IPR000061">
    <property type="entry name" value="Surp"/>
</dbReference>
<keyword evidence="2" id="KW-0507">mRNA processing</keyword>
<dbReference type="Proteomes" id="UP000038830">
    <property type="component" value="Unassembled WGS sequence"/>
</dbReference>
<dbReference type="EMBL" id="CDQK01000007">
    <property type="protein sequence ID" value="CEP24945.1"/>
    <property type="molecule type" value="Genomic_DNA"/>
</dbReference>
<dbReference type="PANTHER" id="PTHR15316">
    <property type="entry name" value="SPLICEOSOME ASSOCIATED PROTEIN 114/SWAP SPLICING FACTOR-RELATED"/>
    <property type="match status" value="1"/>
</dbReference>
<dbReference type="InterPro" id="IPR035967">
    <property type="entry name" value="SWAP/Surp_sf"/>
</dbReference>
<dbReference type="SUPFAM" id="SSF109905">
    <property type="entry name" value="Surp module (SWAP domain)"/>
    <property type="match status" value="2"/>
</dbReference>
<dbReference type="SMART" id="SM00648">
    <property type="entry name" value="SWAP"/>
    <property type="match status" value="2"/>
</dbReference>
<name>A0A0H5C985_CYBJN</name>
<dbReference type="GO" id="GO:0000381">
    <property type="term" value="P:regulation of alternative mRNA splicing, via spliceosome"/>
    <property type="evidence" value="ECO:0007669"/>
    <property type="project" value="TreeGrafter"/>
</dbReference>
<dbReference type="InterPro" id="IPR045146">
    <property type="entry name" value="SF3A1"/>
</dbReference>
<dbReference type="AlphaFoldDB" id="A0A0H5C985"/>
<reference evidence="10" key="1">
    <citation type="journal article" date="2015" name="J. Biotechnol.">
        <title>The structure of the Cyberlindnera jadinii genome and its relation to Candida utilis analyzed by the occurrence of single nucleotide polymorphisms.</title>
        <authorList>
            <person name="Rupp O."/>
            <person name="Brinkrolf K."/>
            <person name="Buerth C."/>
            <person name="Kunigo M."/>
            <person name="Schneider J."/>
            <person name="Jaenicke S."/>
            <person name="Goesmann A."/>
            <person name="Puehler A."/>
            <person name="Jaeger K.-E."/>
            <person name="Ernst J.F."/>
        </authorList>
    </citation>
    <scope>NUCLEOTIDE SEQUENCE [LARGE SCALE GENOMIC DNA]</scope>
    <source>
        <strain evidence="10">ATCC 18201 / CBS 1600 / BCRC 20928 / JCM 3617 / NBRC 0987 / NRRL Y-1542</strain>
    </source>
</reference>
<evidence type="ECO:0000256" key="7">
    <source>
        <dbReference type="SAM" id="MobiDB-lite"/>
    </source>
</evidence>
<dbReference type="Gene3D" id="1.10.10.790">
    <property type="entry name" value="Surp module"/>
    <property type="match status" value="2"/>
</dbReference>
<evidence type="ECO:0000256" key="2">
    <source>
        <dbReference type="ARBA" id="ARBA00022664"/>
    </source>
</evidence>